<dbReference type="GO" id="GO:0005886">
    <property type="term" value="C:plasma membrane"/>
    <property type="evidence" value="ECO:0007669"/>
    <property type="project" value="UniProtKB-SubCell"/>
</dbReference>
<dbReference type="InterPro" id="IPR003211">
    <property type="entry name" value="AmiSUreI_transpt"/>
</dbReference>
<dbReference type="AlphaFoldDB" id="A0A6L6J347"/>
<feature type="transmembrane region" description="Helical" evidence="8">
    <location>
        <begin position="114"/>
        <end position="135"/>
    </location>
</feature>
<feature type="transmembrane region" description="Helical" evidence="8">
    <location>
        <begin position="88"/>
        <end position="108"/>
    </location>
</feature>
<keyword evidence="10" id="KW-1185">Reference proteome</keyword>
<evidence type="ECO:0000256" key="8">
    <source>
        <dbReference type="SAM" id="Phobius"/>
    </source>
</evidence>
<feature type="transmembrane region" description="Helical" evidence="8">
    <location>
        <begin position="147"/>
        <end position="166"/>
    </location>
</feature>
<reference evidence="9 10" key="1">
    <citation type="submission" date="2019-11" db="EMBL/GenBank/DDBJ databases">
        <authorList>
            <person name="Dong K."/>
        </authorList>
    </citation>
    <scope>NUCLEOTIDE SEQUENCE [LARGE SCALE GENOMIC DNA]</scope>
    <source>
        <strain evidence="9 10">DK608</strain>
    </source>
</reference>
<feature type="transmembrane region" description="Helical" evidence="8">
    <location>
        <begin position="6"/>
        <end position="23"/>
    </location>
</feature>
<sequence length="170" mass="18517">MLTGFVLFYVGAVLVINGLWLLGRIDGREIVVINLVTALVSGAVVLRDAFGPGADAGSIRNATLSLLFCTTYLWVAWNRFSGADGRGLGWFSLFVAVTALPVAARAFHDAVSGAQIWMAANWLAWAVLWFLYFLLLALRRPITRQAGWVTLMLGIVTGWLSGYLLIEGLL</sequence>
<keyword evidence="4" id="KW-1003">Cell membrane</keyword>
<evidence type="ECO:0000256" key="2">
    <source>
        <dbReference type="ARBA" id="ARBA00010068"/>
    </source>
</evidence>
<feature type="transmembrane region" description="Helical" evidence="8">
    <location>
        <begin position="30"/>
        <end position="46"/>
    </location>
</feature>
<dbReference type="EMBL" id="WMII01000017">
    <property type="protein sequence ID" value="MTH65812.1"/>
    <property type="molecule type" value="Genomic_DNA"/>
</dbReference>
<dbReference type="Gene3D" id="1.25.40.600">
    <property type="match status" value="1"/>
</dbReference>
<dbReference type="Proteomes" id="UP000478740">
    <property type="component" value="Unassembled WGS sequence"/>
</dbReference>
<evidence type="ECO:0000313" key="10">
    <source>
        <dbReference type="Proteomes" id="UP000478740"/>
    </source>
</evidence>
<evidence type="ECO:0000313" key="9">
    <source>
        <dbReference type="EMBL" id="MTH65812.1"/>
    </source>
</evidence>
<keyword evidence="5 8" id="KW-0812">Transmembrane</keyword>
<dbReference type="CDD" id="cd13747">
    <property type="entry name" value="UreI_AmiS_like_1"/>
    <property type="match status" value="1"/>
</dbReference>
<organism evidence="9 10">
    <name type="scientific">Paracoccus shanxieyensis</name>
    <dbReference type="NCBI Taxonomy" id="2675752"/>
    <lineage>
        <taxon>Bacteria</taxon>
        <taxon>Pseudomonadati</taxon>
        <taxon>Pseudomonadota</taxon>
        <taxon>Alphaproteobacteria</taxon>
        <taxon>Rhodobacterales</taxon>
        <taxon>Paracoccaceae</taxon>
        <taxon>Paracoccus</taxon>
    </lineage>
</organism>
<evidence type="ECO:0000256" key="1">
    <source>
        <dbReference type="ARBA" id="ARBA00004651"/>
    </source>
</evidence>
<keyword evidence="7 8" id="KW-0472">Membrane</keyword>
<gene>
    <name evidence="9" type="ORF">GL284_16190</name>
</gene>
<keyword evidence="6 8" id="KW-1133">Transmembrane helix</keyword>
<proteinExistence type="inferred from homology"/>
<comment type="caution">
    <text evidence="9">The sequence shown here is derived from an EMBL/GenBank/DDBJ whole genome shotgun (WGS) entry which is preliminary data.</text>
</comment>
<accession>A0A6L6J347</accession>
<comment type="similarity">
    <text evidence="2">Belongs to the AmiS/UreI family.</text>
</comment>
<evidence type="ECO:0000256" key="5">
    <source>
        <dbReference type="ARBA" id="ARBA00022692"/>
    </source>
</evidence>
<name>A0A6L6J347_9RHOB</name>
<dbReference type="Pfam" id="PF02293">
    <property type="entry name" value="AmiS_UreI"/>
    <property type="match status" value="1"/>
</dbReference>
<evidence type="ECO:0000256" key="3">
    <source>
        <dbReference type="ARBA" id="ARBA00022448"/>
    </source>
</evidence>
<dbReference type="InterPro" id="IPR038523">
    <property type="entry name" value="AmiSUreI_transpt_sf"/>
</dbReference>
<dbReference type="RefSeq" id="WP_155045691.1">
    <property type="nucleotide sequence ID" value="NZ_WMIH01000019.1"/>
</dbReference>
<comment type="subcellular location">
    <subcellularLocation>
        <location evidence="1">Cell membrane</location>
        <topology evidence="1">Multi-pass membrane protein</topology>
    </subcellularLocation>
</comment>
<evidence type="ECO:0000256" key="4">
    <source>
        <dbReference type="ARBA" id="ARBA00022475"/>
    </source>
</evidence>
<keyword evidence="3" id="KW-0813">Transport</keyword>
<evidence type="ECO:0000256" key="7">
    <source>
        <dbReference type="ARBA" id="ARBA00023136"/>
    </source>
</evidence>
<feature type="transmembrane region" description="Helical" evidence="8">
    <location>
        <begin position="58"/>
        <end position="76"/>
    </location>
</feature>
<protein>
    <submittedName>
        <fullName evidence="9">Transporter</fullName>
    </submittedName>
</protein>
<evidence type="ECO:0000256" key="6">
    <source>
        <dbReference type="ARBA" id="ARBA00022989"/>
    </source>
</evidence>